<evidence type="ECO:0000313" key="2">
    <source>
        <dbReference type="Proteomes" id="UP001066276"/>
    </source>
</evidence>
<protein>
    <submittedName>
        <fullName evidence="1">Uncharacterized protein</fullName>
    </submittedName>
</protein>
<proteinExistence type="predicted"/>
<reference evidence="1" key="1">
    <citation type="journal article" date="2022" name="bioRxiv">
        <title>Sequencing and chromosome-scale assembly of the giantPleurodeles waltlgenome.</title>
        <authorList>
            <person name="Brown T."/>
            <person name="Elewa A."/>
            <person name="Iarovenko S."/>
            <person name="Subramanian E."/>
            <person name="Araus A.J."/>
            <person name="Petzold A."/>
            <person name="Susuki M."/>
            <person name="Suzuki K.-i.T."/>
            <person name="Hayashi T."/>
            <person name="Toyoda A."/>
            <person name="Oliveira C."/>
            <person name="Osipova E."/>
            <person name="Leigh N.D."/>
            <person name="Simon A."/>
            <person name="Yun M.H."/>
        </authorList>
    </citation>
    <scope>NUCLEOTIDE SEQUENCE</scope>
    <source>
        <strain evidence="1">20211129_DDA</strain>
        <tissue evidence="1">Liver</tissue>
    </source>
</reference>
<name>A0AAV7MBB9_PLEWA</name>
<gene>
    <name evidence="1" type="ORF">NDU88_004924</name>
</gene>
<organism evidence="1 2">
    <name type="scientific">Pleurodeles waltl</name>
    <name type="common">Iberian ribbed newt</name>
    <dbReference type="NCBI Taxonomy" id="8319"/>
    <lineage>
        <taxon>Eukaryota</taxon>
        <taxon>Metazoa</taxon>
        <taxon>Chordata</taxon>
        <taxon>Craniata</taxon>
        <taxon>Vertebrata</taxon>
        <taxon>Euteleostomi</taxon>
        <taxon>Amphibia</taxon>
        <taxon>Batrachia</taxon>
        <taxon>Caudata</taxon>
        <taxon>Salamandroidea</taxon>
        <taxon>Salamandridae</taxon>
        <taxon>Pleurodelinae</taxon>
        <taxon>Pleurodeles</taxon>
    </lineage>
</organism>
<keyword evidence="2" id="KW-1185">Reference proteome</keyword>
<dbReference type="AlphaFoldDB" id="A0AAV7MBB9"/>
<dbReference type="EMBL" id="JANPWB010000014">
    <property type="protein sequence ID" value="KAJ1099829.1"/>
    <property type="molecule type" value="Genomic_DNA"/>
</dbReference>
<comment type="caution">
    <text evidence="1">The sequence shown here is derived from an EMBL/GenBank/DDBJ whole genome shotgun (WGS) entry which is preliminary data.</text>
</comment>
<dbReference type="Proteomes" id="UP001066276">
    <property type="component" value="Chromosome 10"/>
</dbReference>
<sequence length="86" mass="9162">MIYTAPGVGTPLNSSTARLRPDMPPLGCGLNTVQRFPGCTALLLNSALVENSEIEKKEKKMAAVACLGVRQSFVFDPAPGRQRCLG</sequence>
<evidence type="ECO:0000313" key="1">
    <source>
        <dbReference type="EMBL" id="KAJ1099829.1"/>
    </source>
</evidence>
<accession>A0AAV7MBB9</accession>